<evidence type="ECO:0000313" key="2">
    <source>
        <dbReference type="Proteomes" id="UP000020406"/>
    </source>
</evidence>
<comment type="caution">
    <text evidence="1">The sequence shown here is derived from an EMBL/GenBank/DDBJ whole genome shotgun (WGS) entry which is preliminary data.</text>
</comment>
<sequence>MLGAFKGVFNTELFPVEGVGCFRQRGTQLILVAASAQNIGCTYAALCVAFPRVRSVAAALMIDKTLSDLMRL</sequence>
<reference evidence="1 2" key="1">
    <citation type="journal article" date="2014" name="Genome Announc.">
        <title>Draft Genome Sequence of Xylella fastidiosa Pear Leaf Scorch Strain in Taiwan.</title>
        <authorList>
            <person name="Su C.C."/>
            <person name="Deng W.L."/>
            <person name="Jan F.J."/>
            <person name="Chang C.J."/>
            <person name="Huang H."/>
            <person name="Chen J."/>
        </authorList>
    </citation>
    <scope>NUCLEOTIDE SEQUENCE [LARGE SCALE GENOMIC DNA]</scope>
    <source>
        <strain evidence="1 2">PLS229</strain>
    </source>
</reference>
<dbReference type="KEGG" id="xtw:AB672_09060"/>
<dbReference type="Proteomes" id="UP000020406">
    <property type="component" value="Unassembled WGS sequence"/>
</dbReference>
<accession>Z9JM96</accession>
<dbReference type="AlphaFoldDB" id="Z9JM96"/>
<dbReference type="EMBL" id="JDSQ01000003">
    <property type="protein sequence ID" value="EWS79083.1"/>
    <property type="molecule type" value="Genomic_DNA"/>
</dbReference>
<name>Z9JM96_9GAMM</name>
<evidence type="ECO:0000313" key="1">
    <source>
        <dbReference type="EMBL" id="EWS79083.1"/>
    </source>
</evidence>
<gene>
    <name evidence="1" type="ORF">AF72_02375</name>
</gene>
<proteinExistence type="predicted"/>
<organism evidence="1 2">
    <name type="scientific">Xylella taiwanensis</name>
    <dbReference type="NCBI Taxonomy" id="1444770"/>
    <lineage>
        <taxon>Bacteria</taxon>
        <taxon>Pseudomonadati</taxon>
        <taxon>Pseudomonadota</taxon>
        <taxon>Gammaproteobacteria</taxon>
        <taxon>Lysobacterales</taxon>
        <taxon>Lysobacteraceae</taxon>
        <taxon>Xylella</taxon>
    </lineage>
</organism>
<protein>
    <submittedName>
        <fullName evidence="1">Uncharacterized protein</fullName>
    </submittedName>
</protein>